<dbReference type="InterPro" id="IPR036770">
    <property type="entry name" value="Ankyrin_rpt-contain_sf"/>
</dbReference>
<sequence length="398" mass="44794">MESGMVPLALDYLRSRFSTDSLYSSTSSSRGKSEVCSSGSLSSNSAGMSSDSGFMSTSSQSMDSNKDSDSFSRKNLDSSYFEKGLFVGKPEEFLQHGLQAEWSKWDPVRDIRNVLSHSLLDEMRSIFWDKDEEEDNEFEVLKAAYDRDERAVALAVFVAKNHRQLNTANNNRQTLLHIAAEYCSAQLVRLIITRGADGALPDAWGNTPLHIAALHGRASVIKALTTTLTKAEVRHPYFRVPYKSLPQDNVQSYNHDGRTPVHLAAQVSHSPKHRQALEMLKNKARADIDYRRLGDGYAPAHIAIDNDDYECLKTCLELGSDSEVRNYKSETPQQLAYLCKSQEMVLLCQKYGAGKYQLEYAETEPVLKDDDSMEVEEEEQKVQSMEVVSNRMEKMLVT</sequence>
<evidence type="ECO:0000256" key="2">
    <source>
        <dbReference type="ARBA" id="ARBA00023043"/>
    </source>
</evidence>
<name>A0A7J7JBK8_BUGNE</name>
<evidence type="ECO:0000313" key="5">
    <source>
        <dbReference type="EMBL" id="KAF6023026.1"/>
    </source>
</evidence>
<feature type="repeat" description="ANK" evidence="3">
    <location>
        <begin position="295"/>
        <end position="327"/>
    </location>
</feature>
<dbReference type="Pfam" id="PF12796">
    <property type="entry name" value="Ank_2"/>
    <property type="match status" value="1"/>
</dbReference>
<gene>
    <name evidence="5" type="ORF">EB796_018668</name>
</gene>
<dbReference type="Gene3D" id="1.25.40.20">
    <property type="entry name" value="Ankyrin repeat-containing domain"/>
    <property type="match status" value="1"/>
</dbReference>
<feature type="region of interest" description="Disordered" evidence="4">
    <location>
        <begin position="21"/>
        <end position="72"/>
    </location>
</feature>
<proteinExistence type="predicted"/>
<dbReference type="PANTHER" id="PTHR24198:SF165">
    <property type="entry name" value="ANKYRIN REPEAT-CONTAINING PROTEIN-RELATED"/>
    <property type="match status" value="1"/>
</dbReference>
<keyword evidence="6" id="KW-1185">Reference proteome</keyword>
<reference evidence="5" key="1">
    <citation type="submission" date="2020-06" db="EMBL/GenBank/DDBJ databases">
        <title>Draft genome of Bugula neritina, a colonial animal packing powerful symbionts and potential medicines.</title>
        <authorList>
            <person name="Rayko M."/>
        </authorList>
    </citation>
    <scope>NUCLEOTIDE SEQUENCE [LARGE SCALE GENOMIC DNA]</scope>
    <source>
        <strain evidence="5">Kwan_BN1</strain>
    </source>
</reference>
<comment type="caution">
    <text evidence="5">The sequence shown here is derived from an EMBL/GenBank/DDBJ whole genome shotgun (WGS) entry which is preliminary data.</text>
</comment>
<dbReference type="AlphaFoldDB" id="A0A7J7JBK8"/>
<keyword evidence="1" id="KW-0677">Repeat</keyword>
<dbReference type="Proteomes" id="UP000593567">
    <property type="component" value="Unassembled WGS sequence"/>
</dbReference>
<organism evidence="5 6">
    <name type="scientific">Bugula neritina</name>
    <name type="common">Brown bryozoan</name>
    <name type="synonym">Sertularia neritina</name>
    <dbReference type="NCBI Taxonomy" id="10212"/>
    <lineage>
        <taxon>Eukaryota</taxon>
        <taxon>Metazoa</taxon>
        <taxon>Spiralia</taxon>
        <taxon>Lophotrochozoa</taxon>
        <taxon>Bryozoa</taxon>
        <taxon>Gymnolaemata</taxon>
        <taxon>Cheilostomatida</taxon>
        <taxon>Flustrina</taxon>
        <taxon>Buguloidea</taxon>
        <taxon>Bugulidae</taxon>
        <taxon>Bugula</taxon>
    </lineage>
</organism>
<evidence type="ECO:0000256" key="1">
    <source>
        <dbReference type="ARBA" id="ARBA00022737"/>
    </source>
</evidence>
<accession>A0A7J7JBK8</accession>
<dbReference type="InterPro" id="IPR002110">
    <property type="entry name" value="Ankyrin_rpt"/>
</dbReference>
<dbReference type="EMBL" id="VXIV02002771">
    <property type="protein sequence ID" value="KAF6023026.1"/>
    <property type="molecule type" value="Genomic_DNA"/>
</dbReference>
<dbReference type="OrthoDB" id="20727at2759"/>
<evidence type="ECO:0000256" key="3">
    <source>
        <dbReference type="PROSITE-ProRule" id="PRU00023"/>
    </source>
</evidence>
<feature type="repeat" description="ANK" evidence="3">
    <location>
        <begin position="204"/>
        <end position="224"/>
    </location>
</feature>
<keyword evidence="2 3" id="KW-0040">ANK repeat</keyword>
<evidence type="ECO:0000313" key="6">
    <source>
        <dbReference type="Proteomes" id="UP000593567"/>
    </source>
</evidence>
<protein>
    <submittedName>
        <fullName evidence="5">Cact</fullName>
    </submittedName>
</protein>
<feature type="repeat" description="ANK" evidence="3">
    <location>
        <begin position="171"/>
        <end position="203"/>
    </location>
</feature>
<feature type="compositionally biased region" description="Low complexity" evidence="4">
    <location>
        <begin position="21"/>
        <end position="63"/>
    </location>
</feature>
<dbReference type="PROSITE" id="PS50088">
    <property type="entry name" value="ANK_REPEAT"/>
    <property type="match status" value="3"/>
</dbReference>
<dbReference type="SUPFAM" id="SSF48403">
    <property type="entry name" value="Ankyrin repeat"/>
    <property type="match status" value="1"/>
</dbReference>
<dbReference type="SMART" id="SM00248">
    <property type="entry name" value="ANK"/>
    <property type="match status" value="5"/>
</dbReference>
<evidence type="ECO:0000256" key="4">
    <source>
        <dbReference type="SAM" id="MobiDB-lite"/>
    </source>
</evidence>
<dbReference type="Pfam" id="PF00023">
    <property type="entry name" value="Ank"/>
    <property type="match status" value="1"/>
</dbReference>
<dbReference type="PANTHER" id="PTHR24198">
    <property type="entry name" value="ANKYRIN REPEAT AND PROTEIN KINASE DOMAIN-CONTAINING PROTEIN"/>
    <property type="match status" value="1"/>
</dbReference>
<dbReference type="PROSITE" id="PS50297">
    <property type="entry name" value="ANK_REP_REGION"/>
    <property type="match status" value="2"/>
</dbReference>